<dbReference type="NCBIfam" id="NF037979">
    <property type="entry name" value="Na_transp"/>
    <property type="match status" value="1"/>
</dbReference>
<evidence type="ECO:0000256" key="6">
    <source>
        <dbReference type="SAM" id="Phobius"/>
    </source>
</evidence>
<feature type="transmembrane region" description="Helical" evidence="6">
    <location>
        <begin position="389"/>
        <end position="413"/>
    </location>
</feature>
<dbReference type="STRING" id="330734.ABA45_15905"/>
<feature type="transmembrane region" description="Helical" evidence="6">
    <location>
        <begin position="182"/>
        <end position="204"/>
    </location>
</feature>
<dbReference type="InterPro" id="IPR000175">
    <property type="entry name" value="Na/ntran_symport"/>
</dbReference>
<dbReference type="InterPro" id="IPR047218">
    <property type="entry name" value="YocR/YhdH-like"/>
</dbReference>
<dbReference type="Pfam" id="PF00209">
    <property type="entry name" value="SNF"/>
    <property type="match status" value="2"/>
</dbReference>
<gene>
    <name evidence="7" type="ORF">ABA45_15905</name>
</gene>
<dbReference type="KEGG" id="mpq:ABA45_15905"/>
<keyword evidence="8" id="KW-1185">Reference proteome</keyword>
<feature type="transmembrane region" description="Helical" evidence="6">
    <location>
        <begin position="433"/>
        <end position="451"/>
    </location>
</feature>
<comment type="subcellular location">
    <subcellularLocation>
        <location evidence="1">Membrane</location>
        <topology evidence="1">Multi-pass membrane protein</topology>
    </subcellularLocation>
</comment>
<sequence>MPPHLQAQMGSFTRKSTFFWAATGATVGLANFWQFPYLASRHGGGLFILLYLACLLLITLPLAITETSFGRYSRHGIVRAMDNFVLTAKRSRNWIWLGYLSVLAAFVVLSYTAVFGAIALAWVFYGASGDFTGNTAAHAASVLSRLVSDPQRYPVFMAWHGFFLLLVAGVSMRGVVRGLERAFRLLVPATLILLMGFVGFAVYFGEAGAAMARFLALHPQDVTMDSVKAALFHAFFTLGLGVGVWAIFGAYSSPHTRLKRSVLAVVLLDTLVAVLAGLALFAVVVDVDGNQANRGFGLLFVALPAALGQLPASQVVIALLFLMLVMVIWASALALMEPVIGWLRERTDLSRGKATLMALVSCWLWGLLSLYSLNIWSSYRPAGATLFRWLELISGGVFIPAVGVMVSLFAGWCLTRRLLRKILGNTPGWVFDGWYWVMRWVLPLVVVYIGLQYTVFSLSQWCDGDSRTFWCDGNARAEVSSAPQRLPEARLSSN</sequence>
<feature type="transmembrane region" description="Helical" evidence="6">
    <location>
        <begin position="356"/>
        <end position="377"/>
    </location>
</feature>
<feature type="transmembrane region" description="Helical" evidence="6">
    <location>
        <begin position="263"/>
        <end position="285"/>
    </location>
</feature>
<accession>A0A0H4IFP0</accession>
<evidence type="ECO:0000256" key="2">
    <source>
        <dbReference type="ARBA" id="ARBA00022448"/>
    </source>
</evidence>
<feature type="transmembrane region" description="Helical" evidence="6">
    <location>
        <begin position="315"/>
        <end position="336"/>
    </location>
</feature>
<dbReference type="PANTHER" id="PTHR42948:SF1">
    <property type="entry name" value="TRANSPORTER"/>
    <property type="match status" value="1"/>
</dbReference>
<proteinExistence type="predicted"/>
<dbReference type="PROSITE" id="PS50267">
    <property type="entry name" value="NA_NEUROTRAN_SYMP_3"/>
    <property type="match status" value="1"/>
</dbReference>
<evidence type="ECO:0000313" key="7">
    <source>
        <dbReference type="EMBL" id="AKO53732.1"/>
    </source>
</evidence>
<evidence type="ECO:0000256" key="1">
    <source>
        <dbReference type="ARBA" id="ARBA00004141"/>
    </source>
</evidence>
<dbReference type="PATRIC" id="fig|330734.3.peg.3345"/>
<keyword evidence="4 6" id="KW-1133">Transmembrane helix</keyword>
<evidence type="ECO:0000256" key="5">
    <source>
        <dbReference type="ARBA" id="ARBA00023136"/>
    </source>
</evidence>
<dbReference type="InterPro" id="IPR037272">
    <property type="entry name" value="SNS_sf"/>
</dbReference>
<keyword evidence="2" id="KW-0813">Transport</keyword>
<dbReference type="SUPFAM" id="SSF161070">
    <property type="entry name" value="SNF-like"/>
    <property type="match status" value="1"/>
</dbReference>
<organism evidence="7 8">
    <name type="scientific">Marinobacter psychrophilus</name>
    <dbReference type="NCBI Taxonomy" id="330734"/>
    <lineage>
        <taxon>Bacteria</taxon>
        <taxon>Pseudomonadati</taxon>
        <taxon>Pseudomonadota</taxon>
        <taxon>Gammaproteobacteria</taxon>
        <taxon>Pseudomonadales</taxon>
        <taxon>Marinobacteraceae</taxon>
        <taxon>Marinobacter</taxon>
    </lineage>
</organism>
<evidence type="ECO:0000313" key="8">
    <source>
        <dbReference type="Proteomes" id="UP000036406"/>
    </source>
</evidence>
<feature type="transmembrane region" description="Helical" evidence="6">
    <location>
        <begin position="18"/>
        <end position="39"/>
    </location>
</feature>
<dbReference type="Proteomes" id="UP000036406">
    <property type="component" value="Chromosome"/>
</dbReference>
<dbReference type="PANTHER" id="PTHR42948">
    <property type="entry name" value="TRANSPORTER"/>
    <property type="match status" value="1"/>
</dbReference>
<reference evidence="7 8" key="1">
    <citation type="submission" date="2015-05" db="EMBL/GenBank/DDBJ databases">
        <title>Complete genome of Marinobacter psychrophilus strain 20041T isolated from sea-ice of the Canadian Basin.</title>
        <authorList>
            <person name="Song L."/>
            <person name="Ren L."/>
            <person name="Yu Y."/>
            <person name="Wang X."/>
        </authorList>
    </citation>
    <scope>NUCLEOTIDE SEQUENCE [LARGE SCALE GENOMIC DNA]</scope>
    <source>
        <strain evidence="7 8">20041</strain>
    </source>
</reference>
<dbReference type="EMBL" id="CP011494">
    <property type="protein sequence ID" value="AKO53732.1"/>
    <property type="molecule type" value="Genomic_DNA"/>
</dbReference>
<dbReference type="CDD" id="cd10336">
    <property type="entry name" value="SLC6sbd_Tyt1-Like"/>
    <property type="match status" value="1"/>
</dbReference>
<evidence type="ECO:0000256" key="4">
    <source>
        <dbReference type="ARBA" id="ARBA00022989"/>
    </source>
</evidence>
<protein>
    <submittedName>
        <fullName evidence="7">Sodium:calcium symporter</fullName>
    </submittedName>
</protein>
<keyword evidence="3 6" id="KW-0812">Transmembrane</keyword>
<dbReference type="GO" id="GO:0016020">
    <property type="term" value="C:membrane"/>
    <property type="evidence" value="ECO:0007669"/>
    <property type="project" value="UniProtKB-SubCell"/>
</dbReference>
<feature type="transmembrane region" description="Helical" evidence="6">
    <location>
        <begin position="96"/>
        <end position="125"/>
    </location>
</feature>
<feature type="transmembrane region" description="Helical" evidence="6">
    <location>
        <begin position="153"/>
        <end position="170"/>
    </location>
</feature>
<dbReference type="RefSeq" id="WP_048387781.1">
    <property type="nucleotide sequence ID" value="NZ_CP011494.1"/>
</dbReference>
<name>A0A0H4IFP0_9GAMM</name>
<dbReference type="PRINTS" id="PR00176">
    <property type="entry name" value="NANEUSMPORT"/>
</dbReference>
<keyword evidence="5 6" id="KW-0472">Membrane</keyword>
<feature type="transmembrane region" description="Helical" evidence="6">
    <location>
        <begin position="230"/>
        <end position="251"/>
    </location>
</feature>
<evidence type="ECO:0000256" key="3">
    <source>
        <dbReference type="ARBA" id="ARBA00022692"/>
    </source>
</evidence>
<dbReference type="AlphaFoldDB" id="A0A0H4IFP0"/>
<feature type="transmembrane region" description="Helical" evidence="6">
    <location>
        <begin position="45"/>
        <end position="64"/>
    </location>
</feature>